<reference evidence="1 2" key="1">
    <citation type="submission" date="2019-10" db="EMBL/GenBank/DDBJ databases">
        <authorList>
            <person name="Wang R."/>
        </authorList>
    </citation>
    <scope>NUCLEOTIDE SEQUENCE [LARGE SCALE GENOMIC DNA]</scope>
    <source>
        <strain evidence="1 2">ATCC 19377</strain>
    </source>
</reference>
<dbReference type="KEGG" id="atx:GCD22_01958"/>
<dbReference type="GeneID" id="60696270"/>
<dbReference type="AlphaFoldDB" id="A0A5P9XS63"/>
<dbReference type="Proteomes" id="UP000363590">
    <property type="component" value="Chromosome"/>
</dbReference>
<dbReference type="InterPro" id="IPR032787">
    <property type="entry name" value="Prok-E2_D"/>
</dbReference>
<protein>
    <recommendedName>
        <fullName evidence="3">PRTRC system protein B</fullName>
    </recommendedName>
</protein>
<proteinExistence type="predicted"/>
<dbReference type="EMBL" id="CP045571">
    <property type="protein sequence ID" value="QFX96223.1"/>
    <property type="molecule type" value="Genomic_DNA"/>
</dbReference>
<dbReference type="NCBIfam" id="TIGR03737">
    <property type="entry name" value="PRTRC_B"/>
    <property type="match status" value="1"/>
</dbReference>
<dbReference type="Pfam" id="PF14460">
    <property type="entry name" value="Prok-E2_D"/>
    <property type="match status" value="1"/>
</dbReference>
<accession>A0A5P9XS63</accession>
<organism evidence="1 2">
    <name type="scientific">Acidithiobacillus thiooxidans ATCC 19377</name>
    <dbReference type="NCBI Taxonomy" id="637390"/>
    <lineage>
        <taxon>Bacteria</taxon>
        <taxon>Pseudomonadati</taxon>
        <taxon>Pseudomonadota</taxon>
        <taxon>Acidithiobacillia</taxon>
        <taxon>Acidithiobacillales</taxon>
        <taxon>Acidithiobacillaceae</taxon>
        <taxon>Acidithiobacillus</taxon>
    </lineage>
</organism>
<gene>
    <name evidence="1" type="ORF">GCD22_01958</name>
</gene>
<dbReference type="RefSeq" id="WP_051690655.1">
    <property type="nucleotide sequence ID" value="NZ_CP045571.1"/>
</dbReference>
<sequence>MNTSFHIESHSMQLRSAILLYGNGGHVDYATQHPVGQNSDNAPVILPGSALTQEELASAYQALLGKTPLQMLDNRTLAFNVSTLVFWSEPQVRTTYFDCPEPMGKRSGPVPHPGLVFVWQDHGLSVFAVKGRKRPSLNTPLFKAPYMNVYAGGSICMGNVKVPKPEPGNISACEAAFFQSRFTHANHATQVQYPGGIYTLWVDLLASKANRFPEQALAPMEPVHGKQQFTMADLLSKAGDLS</sequence>
<evidence type="ECO:0008006" key="3">
    <source>
        <dbReference type="Google" id="ProtNLM"/>
    </source>
</evidence>
<evidence type="ECO:0000313" key="2">
    <source>
        <dbReference type="Proteomes" id="UP000363590"/>
    </source>
</evidence>
<name>A0A5P9XS63_ACITH</name>
<evidence type="ECO:0000313" key="1">
    <source>
        <dbReference type="EMBL" id="QFX96223.1"/>
    </source>
</evidence>
<dbReference type="InterPro" id="IPR022280">
    <property type="entry name" value="PRTRC_protein-B"/>
</dbReference>